<feature type="compositionally biased region" description="Acidic residues" evidence="1">
    <location>
        <begin position="394"/>
        <end position="409"/>
    </location>
</feature>
<feature type="compositionally biased region" description="Basic and acidic residues" evidence="1">
    <location>
        <begin position="123"/>
        <end position="140"/>
    </location>
</feature>
<feature type="region of interest" description="Disordered" evidence="1">
    <location>
        <begin position="1"/>
        <end position="32"/>
    </location>
</feature>
<evidence type="ECO:0000256" key="1">
    <source>
        <dbReference type="SAM" id="MobiDB-lite"/>
    </source>
</evidence>
<feature type="compositionally biased region" description="Polar residues" evidence="1">
    <location>
        <begin position="433"/>
        <end position="459"/>
    </location>
</feature>
<feature type="compositionally biased region" description="Basic residues" evidence="1">
    <location>
        <begin position="413"/>
        <end position="426"/>
    </location>
</feature>
<feature type="compositionally biased region" description="Polar residues" evidence="1">
    <location>
        <begin position="196"/>
        <end position="210"/>
    </location>
</feature>
<dbReference type="Proteomes" id="UP001213000">
    <property type="component" value="Unassembled WGS sequence"/>
</dbReference>
<feature type="compositionally biased region" description="Basic and acidic residues" evidence="1">
    <location>
        <begin position="162"/>
        <end position="171"/>
    </location>
</feature>
<feature type="compositionally biased region" description="Low complexity" evidence="1">
    <location>
        <begin position="177"/>
        <end position="188"/>
    </location>
</feature>
<feature type="region of interest" description="Disordered" evidence="1">
    <location>
        <begin position="225"/>
        <end position="244"/>
    </location>
</feature>
<proteinExistence type="predicted"/>
<gene>
    <name evidence="2" type="ORF">NP233_g1558</name>
</gene>
<name>A0AAD5W2Y3_9AGAR</name>
<keyword evidence="3" id="KW-1185">Reference proteome</keyword>
<feature type="compositionally biased region" description="Basic and acidic residues" evidence="1">
    <location>
        <begin position="308"/>
        <end position="317"/>
    </location>
</feature>
<feature type="region of interest" description="Disordered" evidence="1">
    <location>
        <begin position="369"/>
        <end position="459"/>
    </location>
</feature>
<dbReference type="EMBL" id="JANIEX010000058">
    <property type="protein sequence ID" value="KAJ3574746.1"/>
    <property type="molecule type" value="Genomic_DNA"/>
</dbReference>
<protein>
    <submittedName>
        <fullName evidence="2">Uncharacterized protein</fullName>
    </submittedName>
</protein>
<organism evidence="2 3">
    <name type="scientific">Leucocoprinus birnbaumii</name>
    <dbReference type="NCBI Taxonomy" id="56174"/>
    <lineage>
        <taxon>Eukaryota</taxon>
        <taxon>Fungi</taxon>
        <taxon>Dikarya</taxon>
        <taxon>Basidiomycota</taxon>
        <taxon>Agaricomycotina</taxon>
        <taxon>Agaricomycetes</taxon>
        <taxon>Agaricomycetidae</taxon>
        <taxon>Agaricales</taxon>
        <taxon>Agaricineae</taxon>
        <taxon>Agaricaceae</taxon>
        <taxon>Leucocoprinus</taxon>
    </lineage>
</organism>
<dbReference type="AlphaFoldDB" id="A0AAD5W2Y3"/>
<evidence type="ECO:0000313" key="2">
    <source>
        <dbReference type="EMBL" id="KAJ3574746.1"/>
    </source>
</evidence>
<accession>A0AAD5W2Y3</accession>
<feature type="compositionally biased region" description="Polar residues" evidence="1">
    <location>
        <begin position="80"/>
        <end position="94"/>
    </location>
</feature>
<feature type="region of interest" description="Disordered" evidence="1">
    <location>
        <begin position="80"/>
        <end position="219"/>
    </location>
</feature>
<sequence length="459" mass="52328">MFSRSTRSPVLDHEVRRQSGSSLPPPRTHETNSFQSYNYEYCACGYRYKNGNSRYEDSDDAASAWKRLNAEIREHYYSCSKASGSTNPPTSAIRNTLVEPATHKSSGKERRRDSVAPYPHRPSRFEHCRVDEGVTHRQDMRLTSPESSYEFRRTMATAQAESSRHAADPVHHRTITYPPHYSSPPYSSRVRETPERSSVTSTDNSRTQTEPTRRRPLSLAFLVATDPTPVPSSPPLGDESKLPPLYRLKRKYSEIQDPRPKPSSPPHRSTLALHTPRSHDDAPRPPASRASLAPPMRPPIVYEDEGEPPEKKFKKNVMDWRLRRQTLEADELLSEVKAKQVFCKPCGKWIKLDARNDYYPGLWRKHRRTMHEKPASESNVVEEPVAGKSRALTPEEEDELLSSSDEEEQLPVNKRKTGGNRLRRPNYSRDNSRTLPISNTRPVDSSSRITRSCSTGTAN</sequence>
<reference evidence="2" key="1">
    <citation type="submission" date="2022-07" db="EMBL/GenBank/DDBJ databases">
        <title>Genome Sequence of Leucocoprinus birnbaumii.</title>
        <authorList>
            <person name="Buettner E."/>
        </authorList>
    </citation>
    <scope>NUCLEOTIDE SEQUENCE</scope>
    <source>
        <strain evidence="2">VT141</strain>
    </source>
</reference>
<comment type="caution">
    <text evidence="2">The sequence shown here is derived from an EMBL/GenBank/DDBJ whole genome shotgun (WGS) entry which is preliminary data.</text>
</comment>
<feature type="region of interest" description="Disordered" evidence="1">
    <location>
        <begin position="252"/>
        <end position="317"/>
    </location>
</feature>
<evidence type="ECO:0000313" key="3">
    <source>
        <dbReference type="Proteomes" id="UP001213000"/>
    </source>
</evidence>